<dbReference type="PANTHER" id="PTHR44591">
    <property type="entry name" value="STRESS RESPONSE REGULATOR PROTEIN 1"/>
    <property type="match status" value="1"/>
</dbReference>
<dbReference type="Gene3D" id="3.30.450.20">
    <property type="entry name" value="PAS domain"/>
    <property type="match status" value="1"/>
</dbReference>
<dbReference type="Gene3D" id="3.40.50.2300">
    <property type="match status" value="1"/>
</dbReference>
<keyword evidence="1 2" id="KW-0597">Phosphoprotein</keyword>
<dbReference type="InterPro" id="IPR001789">
    <property type="entry name" value="Sig_transdc_resp-reg_receiver"/>
</dbReference>
<dbReference type="SUPFAM" id="SSF55785">
    <property type="entry name" value="PYP-like sensor domain (PAS domain)"/>
    <property type="match status" value="1"/>
</dbReference>
<keyword evidence="6" id="KW-1185">Reference proteome</keyword>
<dbReference type="InterPro" id="IPR013656">
    <property type="entry name" value="PAS_4"/>
</dbReference>
<feature type="region of interest" description="Disordered" evidence="3">
    <location>
        <begin position="256"/>
        <end position="286"/>
    </location>
</feature>
<evidence type="ECO:0000256" key="2">
    <source>
        <dbReference type="PROSITE-ProRule" id="PRU00169"/>
    </source>
</evidence>
<dbReference type="PROSITE" id="PS50110">
    <property type="entry name" value="RESPONSE_REGULATORY"/>
    <property type="match status" value="1"/>
</dbReference>
<sequence>MAEPPVHVLHVDDDGTFGRLVAASLEREAGQFDVVTVNGSDKALARLDAGDVDCVVSDYDMPGTDGLELLEVVRARYGQMPFVLFTGKGSEEIASAAISAGVDEYIQKSAGTEQFALLANRVLTVVERDRARRERERLQSDLRNEREHFQMALRDSPVVAFRQDAALRYTWLGNPHPDFGGESILGMSDEDLLEPAAAEAVTAPKRAALESGQRVRRRVSYRLPSGPVVYDLTVDPVHDDDGAIVGIACVAVELDTSDATEADRGREASTVERSGDQPDPRSESHG</sequence>
<name>A0A9E7U972_9EURY</name>
<dbReference type="PANTHER" id="PTHR44591:SF25">
    <property type="entry name" value="CHEMOTAXIS TWO-COMPONENT RESPONSE REGULATOR"/>
    <property type="match status" value="1"/>
</dbReference>
<proteinExistence type="predicted"/>
<accession>A0A9E7U972</accession>
<evidence type="ECO:0000313" key="6">
    <source>
        <dbReference type="Proteomes" id="UP001057580"/>
    </source>
</evidence>
<organism evidence="5 6">
    <name type="scientific">Salinirubellus salinus</name>
    <dbReference type="NCBI Taxonomy" id="1364945"/>
    <lineage>
        <taxon>Archaea</taxon>
        <taxon>Methanobacteriati</taxon>
        <taxon>Methanobacteriota</taxon>
        <taxon>Stenosarchaea group</taxon>
        <taxon>Halobacteria</taxon>
        <taxon>Halobacteriales</taxon>
        <taxon>Natronomonadaceae</taxon>
        <taxon>Salinirubellus</taxon>
    </lineage>
</organism>
<evidence type="ECO:0000313" key="5">
    <source>
        <dbReference type="EMBL" id="UWM55651.1"/>
    </source>
</evidence>
<feature type="compositionally biased region" description="Basic and acidic residues" evidence="3">
    <location>
        <begin position="261"/>
        <end position="286"/>
    </location>
</feature>
<dbReference type="InterPro" id="IPR050595">
    <property type="entry name" value="Bact_response_regulator"/>
</dbReference>
<feature type="domain" description="Response regulatory" evidence="4">
    <location>
        <begin position="7"/>
        <end position="123"/>
    </location>
</feature>
<dbReference type="AlphaFoldDB" id="A0A9E7U972"/>
<dbReference type="GeneID" id="74941765"/>
<reference evidence="5" key="1">
    <citation type="submission" date="2022-09" db="EMBL/GenBank/DDBJ databases">
        <title>Diverse halophilic archaea isolated from saline environments.</title>
        <authorList>
            <person name="Cui H.-L."/>
        </authorList>
    </citation>
    <scope>NUCLEOTIDE SEQUENCE</scope>
    <source>
        <strain evidence="5">ZS-35-S2</strain>
    </source>
</reference>
<gene>
    <name evidence="5" type="ORF">N0B31_05045</name>
</gene>
<dbReference type="GO" id="GO:0000160">
    <property type="term" value="P:phosphorelay signal transduction system"/>
    <property type="evidence" value="ECO:0007669"/>
    <property type="project" value="InterPro"/>
</dbReference>
<dbReference type="CDD" id="cd00156">
    <property type="entry name" value="REC"/>
    <property type="match status" value="1"/>
</dbReference>
<dbReference type="Pfam" id="PF08448">
    <property type="entry name" value="PAS_4"/>
    <property type="match status" value="1"/>
</dbReference>
<evidence type="ECO:0000256" key="1">
    <source>
        <dbReference type="ARBA" id="ARBA00022553"/>
    </source>
</evidence>
<dbReference type="EMBL" id="CP104003">
    <property type="protein sequence ID" value="UWM55651.1"/>
    <property type="molecule type" value="Genomic_DNA"/>
</dbReference>
<evidence type="ECO:0000256" key="3">
    <source>
        <dbReference type="SAM" id="MobiDB-lite"/>
    </source>
</evidence>
<dbReference type="InterPro" id="IPR035965">
    <property type="entry name" value="PAS-like_dom_sf"/>
</dbReference>
<feature type="modified residue" description="4-aspartylphosphate" evidence="2">
    <location>
        <position position="58"/>
    </location>
</feature>
<evidence type="ECO:0000259" key="4">
    <source>
        <dbReference type="PROSITE" id="PS50110"/>
    </source>
</evidence>
<dbReference type="InterPro" id="IPR011006">
    <property type="entry name" value="CheY-like_superfamily"/>
</dbReference>
<dbReference type="Pfam" id="PF00072">
    <property type="entry name" value="Response_reg"/>
    <property type="match status" value="1"/>
</dbReference>
<dbReference type="SMART" id="SM00448">
    <property type="entry name" value="REC"/>
    <property type="match status" value="1"/>
</dbReference>
<dbReference type="KEGG" id="ssai:N0B31_05045"/>
<dbReference type="Proteomes" id="UP001057580">
    <property type="component" value="Chromosome"/>
</dbReference>
<protein>
    <submittedName>
        <fullName evidence="5">Response regulator</fullName>
    </submittedName>
</protein>
<dbReference type="RefSeq" id="WP_260594752.1">
    <property type="nucleotide sequence ID" value="NZ_CP104003.1"/>
</dbReference>
<dbReference type="SUPFAM" id="SSF52172">
    <property type="entry name" value="CheY-like"/>
    <property type="match status" value="1"/>
</dbReference>